<gene>
    <name evidence="2" type="ORF">CJ030_MR2G028801</name>
</gene>
<keyword evidence="1" id="KW-0812">Transmembrane</keyword>
<proteinExistence type="predicted"/>
<organism evidence="2 3">
    <name type="scientific">Morella rubra</name>
    <name type="common">Chinese bayberry</name>
    <dbReference type="NCBI Taxonomy" id="262757"/>
    <lineage>
        <taxon>Eukaryota</taxon>
        <taxon>Viridiplantae</taxon>
        <taxon>Streptophyta</taxon>
        <taxon>Embryophyta</taxon>
        <taxon>Tracheophyta</taxon>
        <taxon>Spermatophyta</taxon>
        <taxon>Magnoliopsida</taxon>
        <taxon>eudicotyledons</taxon>
        <taxon>Gunneridae</taxon>
        <taxon>Pentapetalae</taxon>
        <taxon>rosids</taxon>
        <taxon>fabids</taxon>
        <taxon>Fagales</taxon>
        <taxon>Myricaceae</taxon>
        <taxon>Morella</taxon>
    </lineage>
</organism>
<reference evidence="2 3" key="1">
    <citation type="journal article" date="2019" name="Plant Biotechnol. J.">
        <title>The red bayberry genome and genetic basis of sex determination.</title>
        <authorList>
            <person name="Jia H.M."/>
            <person name="Jia H.J."/>
            <person name="Cai Q.L."/>
            <person name="Wang Y."/>
            <person name="Zhao H.B."/>
            <person name="Yang W.F."/>
            <person name="Wang G.Y."/>
            <person name="Li Y.H."/>
            <person name="Zhan D.L."/>
            <person name="Shen Y.T."/>
            <person name="Niu Q.F."/>
            <person name="Chang L."/>
            <person name="Qiu J."/>
            <person name="Zhao L."/>
            <person name="Xie H.B."/>
            <person name="Fu W.Y."/>
            <person name="Jin J."/>
            <person name="Li X.W."/>
            <person name="Jiao Y."/>
            <person name="Zhou C.C."/>
            <person name="Tu T."/>
            <person name="Chai C.Y."/>
            <person name="Gao J.L."/>
            <person name="Fan L.J."/>
            <person name="van de Weg E."/>
            <person name="Wang J.Y."/>
            <person name="Gao Z.S."/>
        </authorList>
    </citation>
    <scope>NUCLEOTIDE SEQUENCE [LARGE SCALE GENOMIC DNA]</scope>
    <source>
        <tissue evidence="2">Leaves</tissue>
    </source>
</reference>
<evidence type="ECO:0000313" key="2">
    <source>
        <dbReference type="EMBL" id="KAB1222080.1"/>
    </source>
</evidence>
<comment type="caution">
    <text evidence="2">The sequence shown here is derived from an EMBL/GenBank/DDBJ whole genome shotgun (WGS) entry which is preliminary data.</text>
</comment>
<dbReference type="OrthoDB" id="1842647at2759"/>
<dbReference type="Proteomes" id="UP000516437">
    <property type="component" value="Chromosome 2"/>
</dbReference>
<dbReference type="PANTHER" id="PTHR31170:SF21">
    <property type="match status" value="1"/>
</dbReference>
<dbReference type="Pfam" id="PF03140">
    <property type="entry name" value="DUF247"/>
    <property type="match status" value="1"/>
</dbReference>
<keyword evidence="1" id="KW-0472">Membrane</keyword>
<name>A0A6A1WGU1_9ROSI</name>
<dbReference type="AlphaFoldDB" id="A0A6A1WGU1"/>
<dbReference type="InterPro" id="IPR004158">
    <property type="entry name" value="DUF247_pln"/>
</dbReference>
<feature type="transmembrane region" description="Helical" evidence="1">
    <location>
        <begin position="212"/>
        <end position="232"/>
    </location>
</feature>
<sequence>MTSSSAPAEPQPSFQNLALHFFNPLLQRDPGTPPTEGDSEARHVLDLFRSSILPVEAARRKQPIMIRSITELKEAGIKVQKAKYSKLLDITYEEKVLKIPPLYIDDYKCTLFRNMVAFEKCHRSCNPDFTTYLFFFDGLINSSKDVGLLHYNEVLQHSLGSNREVAKIVNKICKEIDRDIDESYLYSVVDDANSFCGSFWATRRAALVRHYFSSWVVGISTLGALFALYLTLIQTTTGVAGSLTQLKDNHFGSYLTDSLFLPLFGKPRSGSG</sequence>
<dbReference type="PANTHER" id="PTHR31170">
    <property type="entry name" value="BNAC04G53230D PROTEIN"/>
    <property type="match status" value="1"/>
</dbReference>
<keyword evidence="3" id="KW-1185">Reference proteome</keyword>
<dbReference type="EMBL" id="RXIC02000020">
    <property type="protein sequence ID" value="KAB1222080.1"/>
    <property type="molecule type" value="Genomic_DNA"/>
</dbReference>
<evidence type="ECO:0000313" key="3">
    <source>
        <dbReference type="Proteomes" id="UP000516437"/>
    </source>
</evidence>
<keyword evidence="1" id="KW-1133">Transmembrane helix</keyword>
<protein>
    <submittedName>
        <fullName evidence="2">Uncharacterized protein</fullName>
    </submittedName>
</protein>
<accession>A0A6A1WGU1</accession>
<evidence type="ECO:0000256" key="1">
    <source>
        <dbReference type="SAM" id="Phobius"/>
    </source>
</evidence>